<accession>A0A450WH18</accession>
<protein>
    <submittedName>
        <fullName evidence="2">Uncharacterized protein</fullName>
    </submittedName>
</protein>
<dbReference type="AlphaFoldDB" id="A0A450WH18"/>
<sequence length="235" mass="27113">MLRGCYAALHSVLDWLHYSICTIRDCIDDARGLHYPRAPEPHPGNRRSLGSGSDPAPCGARSAPPIGTFRRRRSANPPPRVPWLHQDIVRRQVAPRRRRCCRFGSLPAPFSWPWDRQREWPKDRPAARPRPPRWRDRNASPGPDRSRSHEPAPVTPSHAIGRCFSELIRARCTSHPRLDNDVPFHLIRFPDYFALAELNQTLQWMRISCKIHELSYLYFPLSFKNASSSNGYLLV</sequence>
<evidence type="ECO:0000256" key="1">
    <source>
        <dbReference type="SAM" id="MobiDB-lite"/>
    </source>
</evidence>
<dbReference type="EMBL" id="CAADFK010000093">
    <property type="protein sequence ID" value="VFK16330.1"/>
    <property type="molecule type" value="Genomic_DNA"/>
</dbReference>
<reference evidence="2" key="1">
    <citation type="submission" date="2019-02" db="EMBL/GenBank/DDBJ databases">
        <authorList>
            <person name="Gruber-Vodicka R. H."/>
            <person name="Seah K. B. B."/>
        </authorList>
    </citation>
    <scope>NUCLEOTIDE SEQUENCE</scope>
    <source>
        <strain evidence="2">BECK_S313</strain>
    </source>
</reference>
<name>A0A450WH18_9GAMM</name>
<feature type="region of interest" description="Disordered" evidence="1">
    <location>
        <begin position="37"/>
        <end position="83"/>
    </location>
</feature>
<organism evidence="2">
    <name type="scientific">Candidatus Kentrum sp. LPFa</name>
    <dbReference type="NCBI Taxonomy" id="2126335"/>
    <lineage>
        <taxon>Bacteria</taxon>
        <taxon>Pseudomonadati</taxon>
        <taxon>Pseudomonadota</taxon>
        <taxon>Gammaproteobacteria</taxon>
        <taxon>Candidatus Kentrum</taxon>
    </lineage>
</organism>
<gene>
    <name evidence="2" type="ORF">BECKLPF1236B_GA0070989_10935</name>
</gene>
<proteinExistence type="predicted"/>
<feature type="region of interest" description="Disordered" evidence="1">
    <location>
        <begin position="120"/>
        <end position="157"/>
    </location>
</feature>
<evidence type="ECO:0000313" key="2">
    <source>
        <dbReference type="EMBL" id="VFK16330.1"/>
    </source>
</evidence>
<feature type="compositionally biased region" description="Basic and acidic residues" evidence="1">
    <location>
        <begin position="133"/>
        <end position="150"/>
    </location>
</feature>